<evidence type="ECO:0000313" key="3">
    <source>
        <dbReference type="Proteomes" id="UP000054559"/>
    </source>
</evidence>
<sequence>MEKSTFSLGSGGGIGGSRIAEFTGCVVGPEIEENGGADEPCRCNGTLLRGDDGGNVDDGEGSIEGPHDDVFAGIGGLNLSFWSRPASTAGAERHSVFGRIFLEEGIR</sequence>
<reference evidence="3" key="1">
    <citation type="journal article" date="2010" name="Genome Res.">
        <title>Population genomic sequencing of Coccidioides fungi reveals recent hybridization and transposon control.</title>
        <authorList>
            <person name="Neafsey D.E."/>
            <person name="Barker B.M."/>
            <person name="Sharpton T.J."/>
            <person name="Stajich J.E."/>
            <person name="Park D.J."/>
            <person name="Whiston E."/>
            <person name="Hung C.-Y."/>
            <person name="McMahan C."/>
            <person name="White J."/>
            <person name="Sykes S."/>
            <person name="Heiman D."/>
            <person name="Young S."/>
            <person name="Zeng Q."/>
            <person name="Abouelleil A."/>
            <person name="Aftuck L."/>
            <person name="Bessette D."/>
            <person name="Brown A."/>
            <person name="FitzGerald M."/>
            <person name="Lui A."/>
            <person name="Macdonald J.P."/>
            <person name="Priest M."/>
            <person name="Orbach M.J."/>
            <person name="Galgiani J.N."/>
            <person name="Kirkland T.N."/>
            <person name="Cole G.T."/>
            <person name="Birren B.W."/>
            <person name="Henn M.R."/>
            <person name="Taylor J.W."/>
            <person name="Rounsley S.D."/>
        </authorList>
    </citation>
    <scope>NUCLEOTIDE SEQUENCE [LARGE SCALE GENOMIC DNA]</scope>
    <source>
        <strain evidence="3">RMSCC 3703</strain>
    </source>
</reference>
<proteinExistence type="predicted"/>
<dbReference type="AlphaFoldDB" id="A0A0J8RD65"/>
<protein>
    <submittedName>
        <fullName evidence="2">Uncharacterized protein</fullName>
    </submittedName>
</protein>
<name>A0A0J8RD65_COCIT</name>
<accession>A0A0J8RD65</accession>
<evidence type="ECO:0000313" key="2">
    <source>
        <dbReference type="EMBL" id="KMU81843.1"/>
    </source>
</evidence>
<organism evidence="2 3">
    <name type="scientific">Coccidioides immitis RMSCC 3703</name>
    <dbReference type="NCBI Taxonomy" id="454286"/>
    <lineage>
        <taxon>Eukaryota</taxon>
        <taxon>Fungi</taxon>
        <taxon>Dikarya</taxon>
        <taxon>Ascomycota</taxon>
        <taxon>Pezizomycotina</taxon>
        <taxon>Eurotiomycetes</taxon>
        <taxon>Eurotiomycetidae</taxon>
        <taxon>Onygenales</taxon>
        <taxon>Onygenaceae</taxon>
        <taxon>Coccidioides</taxon>
    </lineage>
</organism>
<dbReference type="EMBL" id="DS268126">
    <property type="protein sequence ID" value="KMU81843.1"/>
    <property type="molecule type" value="Genomic_DNA"/>
</dbReference>
<dbReference type="Proteomes" id="UP000054559">
    <property type="component" value="Unassembled WGS sequence"/>
</dbReference>
<feature type="region of interest" description="Disordered" evidence="1">
    <location>
        <begin position="48"/>
        <end position="67"/>
    </location>
</feature>
<gene>
    <name evidence="2" type="ORF">CISG_02859</name>
</gene>
<evidence type="ECO:0000256" key="1">
    <source>
        <dbReference type="SAM" id="MobiDB-lite"/>
    </source>
</evidence>